<reference evidence="2" key="1">
    <citation type="submission" date="2024-07" db="EMBL/GenBank/DDBJ databases">
        <title>Complete genome sequence of Verrucomicrobiaceae bacterium NT6N.</title>
        <authorList>
            <person name="Huang C."/>
            <person name="Takami H."/>
            <person name="Hamasaki K."/>
        </authorList>
    </citation>
    <scope>NUCLEOTIDE SEQUENCE</scope>
    <source>
        <strain evidence="2">NT6N</strain>
    </source>
</reference>
<organism evidence="2">
    <name type="scientific">Oceaniferula spumae</name>
    <dbReference type="NCBI Taxonomy" id="2979115"/>
    <lineage>
        <taxon>Bacteria</taxon>
        <taxon>Pseudomonadati</taxon>
        <taxon>Verrucomicrobiota</taxon>
        <taxon>Verrucomicrobiia</taxon>
        <taxon>Verrucomicrobiales</taxon>
        <taxon>Verrucomicrobiaceae</taxon>
        <taxon>Oceaniferula</taxon>
    </lineage>
</organism>
<dbReference type="KEGG" id="osu:NT6N_27880"/>
<dbReference type="EMBL" id="AP026866">
    <property type="protein sequence ID" value="BDS07748.1"/>
    <property type="molecule type" value="Genomic_DNA"/>
</dbReference>
<evidence type="ECO:0000259" key="1">
    <source>
        <dbReference type="Pfam" id="PF09537"/>
    </source>
</evidence>
<name>A0AAT9FP39_9BACT</name>
<dbReference type="InterPro" id="IPR019052">
    <property type="entry name" value="DUF2383"/>
</dbReference>
<dbReference type="AlphaFoldDB" id="A0AAT9FP39"/>
<proteinExistence type="predicted"/>
<accession>A0AAT9FP39</accession>
<dbReference type="InterPro" id="IPR012347">
    <property type="entry name" value="Ferritin-like"/>
</dbReference>
<evidence type="ECO:0000313" key="2">
    <source>
        <dbReference type="EMBL" id="BDS07748.1"/>
    </source>
</evidence>
<dbReference type="Gene3D" id="1.20.1260.10">
    <property type="match status" value="1"/>
</dbReference>
<gene>
    <name evidence="2" type="ORF">NT6N_27880</name>
</gene>
<sequence length="151" mass="16896">MNHINQTNSECIDVCNELLRGERSAVEAYDIAIKKFSDEPKLNELSNIRNEHAVAIGILEVNIRSMRGEPDDDSGAWGTTVKMIQHTASFFGAESAIEALQNGEKHGVDLYTKALSDGHVLPECKEMIRAELLPRVNRHIVTLERLEELVD</sequence>
<feature type="domain" description="DUF2383" evidence="1">
    <location>
        <begin position="12"/>
        <end position="116"/>
    </location>
</feature>
<dbReference type="Pfam" id="PF09537">
    <property type="entry name" value="DUF2383"/>
    <property type="match status" value="1"/>
</dbReference>
<protein>
    <recommendedName>
        <fullName evidence="1">DUF2383 domain-containing protein</fullName>
    </recommendedName>
</protein>